<evidence type="ECO:0000256" key="6">
    <source>
        <dbReference type="ARBA" id="ARBA00022806"/>
    </source>
</evidence>
<organism evidence="21 22">
    <name type="scientific">Neophocaena asiaeorientalis asiaeorientalis</name>
    <name type="common">Yangtze finless porpoise</name>
    <name type="synonym">Neophocaena phocaenoides subsp. asiaeorientalis</name>
    <dbReference type="NCBI Taxonomy" id="1706337"/>
    <lineage>
        <taxon>Eukaryota</taxon>
        <taxon>Metazoa</taxon>
        <taxon>Chordata</taxon>
        <taxon>Craniata</taxon>
        <taxon>Vertebrata</taxon>
        <taxon>Euteleostomi</taxon>
        <taxon>Mammalia</taxon>
        <taxon>Eutheria</taxon>
        <taxon>Laurasiatheria</taxon>
        <taxon>Artiodactyla</taxon>
        <taxon>Whippomorpha</taxon>
        <taxon>Cetacea</taxon>
        <taxon>Odontoceti</taxon>
        <taxon>Phocoenidae</taxon>
        <taxon>Neophocaena</taxon>
    </lineage>
</organism>
<dbReference type="Pfam" id="PF00270">
    <property type="entry name" value="DEAD"/>
    <property type="match status" value="1"/>
</dbReference>
<keyword evidence="7" id="KW-0067">ATP-binding</keyword>
<evidence type="ECO:0000256" key="12">
    <source>
        <dbReference type="ARBA" id="ARBA00042559"/>
    </source>
</evidence>
<evidence type="ECO:0000259" key="20">
    <source>
        <dbReference type="PROSITE" id="PS51195"/>
    </source>
</evidence>
<dbReference type="GO" id="GO:0016787">
    <property type="term" value="F:hydrolase activity"/>
    <property type="evidence" value="ECO:0007669"/>
    <property type="project" value="UniProtKB-KW"/>
</dbReference>
<comment type="similarity">
    <text evidence="9">Belongs to the DEAD box helicase family. DECD subfamily.</text>
</comment>
<evidence type="ECO:0000256" key="14">
    <source>
        <dbReference type="ARBA" id="ARBA00054365"/>
    </source>
</evidence>
<feature type="domain" description="Helicase C-terminal" evidence="19">
    <location>
        <begin position="356"/>
        <end position="501"/>
    </location>
</feature>
<evidence type="ECO:0000256" key="7">
    <source>
        <dbReference type="ARBA" id="ARBA00022840"/>
    </source>
</evidence>
<keyword evidence="21" id="KW-1185">Reference proteome</keyword>
<keyword evidence="4" id="KW-0547">Nucleotide-binding</keyword>
<dbReference type="CDD" id="cd18787">
    <property type="entry name" value="SF2_C_DEAD"/>
    <property type="match status" value="1"/>
</dbReference>
<dbReference type="InterPro" id="IPR014014">
    <property type="entry name" value="RNA_helicase_DEAD_Q_motif"/>
</dbReference>
<evidence type="ECO:0000256" key="11">
    <source>
        <dbReference type="ARBA" id="ARBA00041749"/>
    </source>
</evidence>
<comment type="function">
    <text evidence="14">Splice factor that is required for the first ATP-dependent step in spliceosome assembly and for the interaction of U2 snRNP with the branchpoint. Has both RNA-stimulated ATP binding/hydrolysis activity and ATP-dependent RNA unwinding activity. Even with the stimulation of RNA, the ATPase activity is weak. Can only hydrolyze ATP but not other NTPs. The RNA stimulation of ATPase activity does not have a strong preference for the sequence and length of the RNA. However, ssRNA stimulates the ATPase activity much more strongly than dsRNA. Can unwind 5' or 3' overhangs or blunt end RNA duplexes in vitro. The ATPase and helicase activities are not influenced by U2AF2; the effect of ALYREF/THOC4 is reported conflictingly.</text>
</comment>
<dbReference type="InterPro" id="IPR027417">
    <property type="entry name" value="P-loop_NTPase"/>
</dbReference>
<reference evidence="22" key="1">
    <citation type="submission" date="2025-08" db="UniProtKB">
        <authorList>
            <consortium name="RefSeq"/>
        </authorList>
    </citation>
    <scope>IDENTIFICATION</scope>
    <source>
        <tissue evidence="22">Meat</tissue>
    </source>
</reference>
<evidence type="ECO:0000256" key="17">
    <source>
        <dbReference type="SAM" id="MobiDB-lite"/>
    </source>
</evidence>
<dbReference type="CDD" id="cd17950">
    <property type="entry name" value="DEADc_DDX39"/>
    <property type="match status" value="1"/>
</dbReference>
<dbReference type="SMART" id="SM00490">
    <property type="entry name" value="HELICc"/>
    <property type="match status" value="1"/>
</dbReference>
<dbReference type="SMART" id="SM00487">
    <property type="entry name" value="DEXDc"/>
    <property type="match status" value="1"/>
</dbReference>
<dbReference type="GO" id="GO:0003724">
    <property type="term" value="F:RNA helicase activity"/>
    <property type="evidence" value="ECO:0007669"/>
    <property type="project" value="UniProtKB-EC"/>
</dbReference>
<evidence type="ECO:0000313" key="22">
    <source>
        <dbReference type="RefSeq" id="XP_024594319.1"/>
    </source>
</evidence>
<gene>
    <name evidence="22" type="primary">DDX39B</name>
</gene>
<dbReference type="Gene3D" id="3.40.50.300">
    <property type="entry name" value="P-loop containing nucleotide triphosphate hydrolases"/>
    <property type="match status" value="2"/>
</dbReference>
<dbReference type="GO" id="GO:0005524">
    <property type="term" value="F:ATP binding"/>
    <property type="evidence" value="ECO:0007669"/>
    <property type="project" value="UniProtKB-KW"/>
</dbReference>
<dbReference type="GeneID" id="112395394"/>
<evidence type="ECO:0000256" key="13">
    <source>
        <dbReference type="ARBA" id="ARBA00046639"/>
    </source>
</evidence>
<feature type="domain" description="DEAD-box RNA helicase Q" evidence="20">
    <location>
        <begin position="45"/>
        <end position="73"/>
    </location>
</feature>
<evidence type="ECO:0000256" key="15">
    <source>
        <dbReference type="ARBA" id="ARBA00067233"/>
    </source>
</evidence>
<dbReference type="STRING" id="1706337.A0A341AWE3"/>
<evidence type="ECO:0000256" key="16">
    <source>
        <dbReference type="PROSITE-ProRule" id="PRU00552"/>
    </source>
</evidence>
<feature type="domain" description="Helicase ATP-binding" evidence="18">
    <location>
        <begin position="76"/>
        <end position="249"/>
    </location>
</feature>
<dbReference type="GO" id="GO:0003676">
    <property type="term" value="F:nucleic acid binding"/>
    <property type="evidence" value="ECO:0007669"/>
    <property type="project" value="InterPro"/>
</dbReference>
<dbReference type="InterPro" id="IPR014001">
    <property type="entry name" value="Helicase_ATP-bd"/>
</dbReference>
<dbReference type="FunFam" id="3.40.50.300:FF:000168">
    <property type="entry name" value="DEAD-box ATP-dependent RNA helicase 56-like"/>
    <property type="match status" value="1"/>
</dbReference>
<evidence type="ECO:0000259" key="19">
    <source>
        <dbReference type="PROSITE" id="PS51194"/>
    </source>
</evidence>
<dbReference type="PROSITE" id="PS51192">
    <property type="entry name" value="HELICASE_ATP_BIND_1"/>
    <property type="match status" value="1"/>
</dbReference>
<dbReference type="Pfam" id="PF00271">
    <property type="entry name" value="Helicase_C"/>
    <property type="match status" value="1"/>
</dbReference>
<dbReference type="GO" id="GO:0016607">
    <property type="term" value="C:nuclear speck"/>
    <property type="evidence" value="ECO:0007669"/>
    <property type="project" value="UniProtKB-SubCell"/>
</dbReference>
<dbReference type="AlphaFoldDB" id="A0A341AWE3"/>
<feature type="region of interest" description="Disordered" evidence="17">
    <location>
        <begin position="1"/>
        <end position="31"/>
    </location>
</feature>
<dbReference type="PROSITE" id="PS51195">
    <property type="entry name" value="Q_MOTIF"/>
    <property type="match status" value="1"/>
</dbReference>
<dbReference type="RefSeq" id="XP_024594319.1">
    <property type="nucleotide sequence ID" value="XM_024738551.1"/>
</dbReference>
<dbReference type="InterPro" id="IPR011545">
    <property type="entry name" value="DEAD/DEAH_box_helicase_dom"/>
</dbReference>
<evidence type="ECO:0000256" key="3">
    <source>
        <dbReference type="ARBA" id="ARBA00022664"/>
    </source>
</evidence>
<proteinExistence type="inferred from homology"/>
<protein>
    <recommendedName>
        <fullName evidence="10">Spliceosome RNA helicase DDX39B</fullName>
        <ecNumber evidence="2">3.6.4.13</ecNumber>
    </recommendedName>
    <alternativeName>
        <fullName evidence="12">56 kDa U2AF65-associated protein</fullName>
    </alternativeName>
    <alternativeName>
        <fullName evidence="11">DEAD box protein UAP56</fullName>
    </alternativeName>
    <alternativeName>
        <fullName evidence="15">Spliceosome RNA helicase Ddx39b</fullName>
    </alternativeName>
</protein>
<evidence type="ECO:0000259" key="18">
    <source>
        <dbReference type="PROSITE" id="PS51192"/>
    </source>
</evidence>
<dbReference type="FunFam" id="3.40.50.300:FF:000111">
    <property type="entry name" value="DEAD-box ATP-dependent RNA helicase"/>
    <property type="match status" value="1"/>
</dbReference>
<evidence type="ECO:0000256" key="2">
    <source>
        <dbReference type="ARBA" id="ARBA00012552"/>
    </source>
</evidence>
<dbReference type="GO" id="GO:0006397">
    <property type="term" value="P:mRNA processing"/>
    <property type="evidence" value="ECO:0007669"/>
    <property type="project" value="UniProtKB-KW"/>
</dbReference>
<name>A0A341AWE3_NEOAA</name>
<dbReference type="SUPFAM" id="SSF52540">
    <property type="entry name" value="P-loop containing nucleoside triphosphate hydrolases"/>
    <property type="match status" value="1"/>
</dbReference>
<comment type="subcellular location">
    <subcellularLocation>
        <location evidence="1">Nucleus speckle</location>
    </subcellularLocation>
</comment>
<evidence type="ECO:0000256" key="5">
    <source>
        <dbReference type="ARBA" id="ARBA00022801"/>
    </source>
</evidence>
<sequence>MAENDVDNELLDYEDDEVETAAGGDGAEAPAKKDVKGSYVSIHSSGFRDFLLKPELLRAIVDCGFEHPSEVQHECIPQAILGMDVLCQAKSGMGKTAVFVLATLQQLEPVTGQVSVLVMCHTRELAFQISKEYERFSKYMPNVKVAVFFGGLSIKKDEEVLKKNCPHIVVGTPGRILALARNKSLNLKHIKHFILDECDKMLEQLDMRRDVQEIFRMTPHEKQVMMFSATLSKEIRPVCRKFMQDVNTLLPSLPPLPARCLLPLRALFLQTPLSFKRQEGGTCLFGSDDSLKRHTEAETVSVRVCAGARETPEDLVGLTILIFHRPNGDMEDIHLRNGDMILQYYVKLKDNEKNRKLFDLLDVLEFNQVVIFVKSVQRCIALAQLLVEQNFPAIAIHRGMPQEERLSRYQQFKDFQRRILVATNLFGRGMDIERVNIAFNYDMPEDSDTYLHRVARAGRFGTKGLAITFVSDENDAKILNDVQDRFEVNISELPDEIDISSYIEQTR</sequence>
<dbReference type="InParanoid" id="A0A341AWE3"/>
<accession>A0A341AWE3</accession>
<evidence type="ECO:0000256" key="9">
    <source>
        <dbReference type="ARBA" id="ARBA00038213"/>
    </source>
</evidence>
<evidence type="ECO:0000256" key="8">
    <source>
        <dbReference type="ARBA" id="ARBA00023242"/>
    </source>
</evidence>
<evidence type="ECO:0000256" key="4">
    <source>
        <dbReference type="ARBA" id="ARBA00022741"/>
    </source>
</evidence>
<dbReference type="EC" id="3.6.4.13" evidence="2"/>
<dbReference type="InterPro" id="IPR001650">
    <property type="entry name" value="Helicase_C-like"/>
</dbReference>
<keyword evidence="6 22" id="KW-0347">Helicase</keyword>
<evidence type="ECO:0000256" key="1">
    <source>
        <dbReference type="ARBA" id="ARBA00004324"/>
    </source>
</evidence>
<feature type="compositionally biased region" description="Acidic residues" evidence="17">
    <location>
        <begin position="1"/>
        <end position="19"/>
    </location>
</feature>
<keyword evidence="3" id="KW-0507">mRNA processing</keyword>
<feature type="short sequence motif" description="Q motif" evidence="16">
    <location>
        <begin position="45"/>
        <end position="73"/>
    </location>
</feature>
<dbReference type="PANTHER" id="PTHR47958">
    <property type="entry name" value="ATP-DEPENDENT RNA HELICASE DBP3"/>
    <property type="match status" value="1"/>
</dbReference>
<evidence type="ECO:0000313" key="21">
    <source>
        <dbReference type="Proteomes" id="UP000252040"/>
    </source>
</evidence>
<comment type="subunit">
    <text evidence="13">Homodimer, and heterodimer with DDX39A. DDX39B interacts with the THO subcomplex to form the THO-DDX39B complex which multimerizes into a 28-subunit tetrameric assembly. Component of the transcription/export (TREX) complex at least composed of ALYREF/THOC4, DDX39B, SARNP/CIP29, CHTOP and the THO subcomplex; in the complex interacts with THOC2. THOC1-THOC2-THOC3-DDX39B subcomplex is sufficient for the interaction with export factor NXF1-NXT1. TREX seems to have a dynamic structure involving ATP-dependent remodeling. Within the TREX complex bridges ALYREF/THOC4 and the THO subcomplex, and, in a ATP-dependent manner, ALYREF/THOC4 and SARNP/CIP29. Component of the spliceosome. Interacts directly with U2AF2. Interacts with RBM8A, RNPS1 and SRRM1, FYTTD1/UIF, THOC1, MX1 and POLDIP3. Interacts with LUZP4. Interacts with SARNP/CIP29 (via the C-terminal domain); the interaction is direct and facilitates RNA binding of DDX39B.</text>
</comment>
<keyword evidence="8" id="KW-0539">Nucleus</keyword>
<keyword evidence="5" id="KW-0378">Hydrolase</keyword>
<dbReference type="Proteomes" id="UP000252040">
    <property type="component" value="Unplaced"/>
</dbReference>
<dbReference type="KEGG" id="nasi:112395394"/>
<dbReference type="PROSITE" id="PS51194">
    <property type="entry name" value="HELICASE_CTER"/>
    <property type="match status" value="1"/>
</dbReference>
<dbReference type="CTD" id="7919"/>
<evidence type="ECO:0000256" key="10">
    <source>
        <dbReference type="ARBA" id="ARBA00039703"/>
    </source>
</evidence>